<reference evidence="2" key="2">
    <citation type="submission" date="2020-09" db="EMBL/GenBank/DDBJ databases">
        <authorList>
            <person name="Sun Q."/>
            <person name="Ohkuma M."/>
        </authorList>
    </citation>
    <scope>NUCLEOTIDE SEQUENCE</scope>
    <source>
        <strain evidence="2">JCM 4988</strain>
    </source>
</reference>
<proteinExistence type="predicted"/>
<protein>
    <submittedName>
        <fullName evidence="2">Uncharacterized protein</fullName>
    </submittedName>
</protein>
<gene>
    <name evidence="2" type="ORF">GCM10010387_16020</name>
</gene>
<sequence>MSVIGGLGSFGVAAFLVTLLMFGTGKNAGKGKMPELGWGAVFGLSLLAGSGLAAAGDPLKFRSIVQDILGVLNDVGVTVGGGRITMAGLAVILLSIILYRKQTTRTLAVVTILFSFAAGSSGGSLAVFMNMFDSIVSRIS</sequence>
<comment type="caution">
    <text evidence="2">The sequence shown here is derived from an EMBL/GenBank/DDBJ whole genome shotgun (WGS) entry which is preliminary data.</text>
</comment>
<dbReference type="RefSeq" id="WP_190122220.1">
    <property type="nucleotide sequence ID" value="NZ_BMWG01000003.1"/>
</dbReference>
<evidence type="ECO:0000313" key="2">
    <source>
        <dbReference type="EMBL" id="GGZ23621.1"/>
    </source>
</evidence>
<dbReference type="EMBL" id="BMWG01000003">
    <property type="protein sequence ID" value="GGZ23621.1"/>
    <property type="molecule type" value="Genomic_DNA"/>
</dbReference>
<dbReference type="AlphaFoldDB" id="A0A918UNW7"/>
<keyword evidence="1" id="KW-0472">Membrane</keyword>
<keyword evidence="1" id="KW-1133">Transmembrane helix</keyword>
<evidence type="ECO:0000256" key="1">
    <source>
        <dbReference type="SAM" id="Phobius"/>
    </source>
</evidence>
<keyword evidence="3" id="KW-1185">Reference proteome</keyword>
<keyword evidence="1" id="KW-0812">Transmembrane</keyword>
<feature type="transmembrane region" description="Helical" evidence="1">
    <location>
        <begin position="106"/>
        <end position="132"/>
    </location>
</feature>
<feature type="transmembrane region" description="Helical" evidence="1">
    <location>
        <begin position="36"/>
        <end position="55"/>
    </location>
</feature>
<feature type="transmembrane region" description="Helical" evidence="1">
    <location>
        <begin position="75"/>
        <end position="99"/>
    </location>
</feature>
<evidence type="ECO:0000313" key="3">
    <source>
        <dbReference type="Proteomes" id="UP000630936"/>
    </source>
</evidence>
<accession>A0A918UNW7</accession>
<reference evidence="2" key="1">
    <citation type="journal article" date="2014" name="Int. J. Syst. Evol. Microbiol.">
        <title>Complete genome sequence of Corynebacterium casei LMG S-19264T (=DSM 44701T), isolated from a smear-ripened cheese.</title>
        <authorList>
            <consortium name="US DOE Joint Genome Institute (JGI-PGF)"/>
            <person name="Walter F."/>
            <person name="Albersmeier A."/>
            <person name="Kalinowski J."/>
            <person name="Ruckert C."/>
        </authorList>
    </citation>
    <scope>NUCLEOTIDE SEQUENCE</scope>
    <source>
        <strain evidence="2">JCM 4988</strain>
    </source>
</reference>
<feature type="transmembrane region" description="Helical" evidence="1">
    <location>
        <begin position="6"/>
        <end position="24"/>
    </location>
</feature>
<organism evidence="2 3">
    <name type="scientific">Streptomyces inusitatus</name>
    <dbReference type="NCBI Taxonomy" id="68221"/>
    <lineage>
        <taxon>Bacteria</taxon>
        <taxon>Bacillati</taxon>
        <taxon>Actinomycetota</taxon>
        <taxon>Actinomycetes</taxon>
        <taxon>Kitasatosporales</taxon>
        <taxon>Streptomycetaceae</taxon>
        <taxon>Streptomyces</taxon>
    </lineage>
</organism>
<name>A0A918UNW7_9ACTN</name>
<dbReference type="Proteomes" id="UP000630936">
    <property type="component" value="Unassembled WGS sequence"/>
</dbReference>